<reference evidence="3 4" key="1">
    <citation type="submission" date="2017-08" db="EMBL/GenBank/DDBJ databases">
        <title>Complete genome sequence of Mucilaginibacter sp. strain BJC16-A31.</title>
        <authorList>
            <consortium name="Henan University of Science and Technology"/>
            <person name="You X."/>
        </authorList>
    </citation>
    <scope>NUCLEOTIDE SEQUENCE [LARGE SCALE GENOMIC DNA]</scope>
    <source>
        <strain evidence="3 4">BJC16-A31</strain>
    </source>
</reference>
<evidence type="ECO:0000259" key="2">
    <source>
        <dbReference type="Pfam" id="PF05257"/>
    </source>
</evidence>
<name>A0A223NX96_9SPHI</name>
<feature type="domain" description="Peptidase C51" evidence="2">
    <location>
        <begin position="131"/>
        <end position="220"/>
    </location>
</feature>
<dbReference type="InterPro" id="IPR036365">
    <property type="entry name" value="PGBD-like_sf"/>
</dbReference>
<keyword evidence="4" id="KW-1185">Reference proteome</keyword>
<evidence type="ECO:0000313" key="3">
    <source>
        <dbReference type="EMBL" id="ASU34181.1"/>
    </source>
</evidence>
<evidence type="ECO:0000259" key="1">
    <source>
        <dbReference type="Pfam" id="PF01471"/>
    </source>
</evidence>
<dbReference type="InterPro" id="IPR036366">
    <property type="entry name" value="PGBDSf"/>
</dbReference>
<dbReference type="InterPro" id="IPR002477">
    <property type="entry name" value="Peptidoglycan-bd-like"/>
</dbReference>
<dbReference type="EMBL" id="CP022743">
    <property type="protein sequence ID" value="ASU34181.1"/>
    <property type="molecule type" value="Genomic_DNA"/>
</dbReference>
<dbReference type="Proteomes" id="UP000215002">
    <property type="component" value="Chromosome"/>
</dbReference>
<gene>
    <name evidence="3" type="ORF">MuYL_2292</name>
</gene>
<proteinExistence type="predicted"/>
<dbReference type="InterPro" id="IPR007921">
    <property type="entry name" value="CHAP_dom"/>
</dbReference>
<protein>
    <submittedName>
        <fullName evidence="3">Peptidoglycan binding domain-containing protein, putative</fullName>
    </submittedName>
</protein>
<dbReference type="RefSeq" id="WP_094570563.1">
    <property type="nucleotide sequence ID" value="NZ_CP022743.1"/>
</dbReference>
<sequence>MTYPGYTIQQHAVDITSVKAIQQQLNEKGCGPVKVNGDYDLDTCYAVMLFQTRFNDVNGNPLDADGIVGPITWAALFGVKNIKAIVTPPNRLLSAVLDIARSQIGVTEFPAGSNDGPSVYKYHDAAGIASGQRWSMAFVYWCFNQACTNLVMENPVFKTGDVTQGWLKAKGKILTNHDAKLNTSLILPGQVFIISTGPGLGHSGFVEKNENGMLTTIEGNVCANSSDGQVGVFRRTGRIIDTINTGFIQFE</sequence>
<evidence type="ECO:0000313" key="4">
    <source>
        <dbReference type="Proteomes" id="UP000215002"/>
    </source>
</evidence>
<dbReference type="KEGG" id="muc:MuYL_2292"/>
<accession>A0A223NX96</accession>
<dbReference type="OrthoDB" id="9813532at2"/>
<organism evidence="3 4">
    <name type="scientific">Mucilaginibacter xinganensis</name>
    <dbReference type="NCBI Taxonomy" id="1234841"/>
    <lineage>
        <taxon>Bacteria</taxon>
        <taxon>Pseudomonadati</taxon>
        <taxon>Bacteroidota</taxon>
        <taxon>Sphingobacteriia</taxon>
        <taxon>Sphingobacteriales</taxon>
        <taxon>Sphingobacteriaceae</taxon>
        <taxon>Mucilaginibacter</taxon>
    </lineage>
</organism>
<dbReference type="Gene3D" id="1.10.101.10">
    <property type="entry name" value="PGBD-like superfamily/PGBD"/>
    <property type="match status" value="1"/>
</dbReference>
<feature type="domain" description="Peptidoglycan binding-like" evidence="1">
    <location>
        <begin position="17"/>
        <end position="76"/>
    </location>
</feature>
<dbReference type="SUPFAM" id="SSF47090">
    <property type="entry name" value="PGBD-like"/>
    <property type="match status" value="1"/>
</dbReference>
<dbReference type="Pfam" id="PF05257">
    <property type="entry name" value="CHAP"/>
    <property type="match status" value="1"/>
</dbReference>
<dbReference type="AlphaFoldDB" id="A0A223NX96"/>
<dbReference type="Pfam" id="PF01471">
    <property type="entry name" value="PG_binding_1"/>
    <property type="match status" value="1"/>
</dbReference>